<dbReference type="EMBL" id="BTSY01000007">
    <property type="protein sequence ID" value="GMT35767.1"/>
    <property type="molecule type" value="Genomic_DNA"/>
</dbReference>
<dbReference type="CDD" id="cd09107">
    <property type="entry name" value="PLDc_vPLD3_4_5_like_2"/>
    <property type="match status" value="1"/>
</dbReference>
<dbReference type="AlphaFoldDB" id="A0AAV5WUR0"/>
<dbReference type="InterPro" id="IPR001736">
    <property type="entry name" value="PLipase_D/transphosphatidylase"/>
</dbReference>
<dbReference type="InterPro" id="IPR032803">
    <property type="entry name" value="PLDc_3"/>
</dbReference>
<dbReference type="SUPFAM" id="SSF56024">
    <property type="entry name" value="Phospholipase D/nuclease"/>
    <property type="match status" value="2"/>
</dbReference>
<comment type="caution">
    <text evidence="3">The sequence shown here is derived from an EMBL/GenBank/DDBJ whole genome shotgun (WGS) entry which is preliminary data.</text>
</comment>
<keyword evidence="4" id="KW-1185">Reference proteome</keyword>
<dbReference type="PROSITE" id="PS50035">
    <property type="entry name" value="PLD"/>
    <property type="match status" value="2"/>
</dbReference>
<evidence type="ECO:0000313" key="3">
    <source>
        <dbReference type="EMBL" id="GMT35767.1"/>
    </source>
</evidence>
<dbReference type="InterPro" id="IPR050874">
    <property type="entry name" value="Diverse_PLD-related"/>
</dbReference>
<dbReference type="Pfam" id="PF13918">
    <property type="entry name" value="PLDc_3"/>
    <property type="match status" value="1"/>
</dbReference>
<evidence type="ECO:0000313" key="4">
    <source>
        <dbReference type="Proteomes" id="UP001432322"/>
    </source>
</evidence>
<accession>A0AAV5WUR0</accession>
<feature type="non-terminal residue" evidence="3">
    <location>
        <position position="1"/>
    </location>
</feature>
<dbReference type="CDD" id="cd09106">
    <property type="entry name" value="PLDc_vPLD3_4_5_like_1"/>
    <property type="match status" value="1"/>
</dbReference>
<protein>
    <recommendedName>
        <fullName evidence="2">PLD phosphodiesterase domain-containing protein</fullName>
    </recommendedName>
</protein>
<organism evidence="3 4">
    <name type="scientific">Pristionchus fissidentatus</name>
    <dbReference type="NCBI Taxonomy" id="1538716"/>
    <lineage>
        <taxon>Eukaryota</taxon>
        <taxon>Metazoa</taxon>
        <taxon>Ecdysozoa</taxon>
        <taxon>Nematoda</taxon>
        <taxon>Chromadorea</taxon>
        <taxon>Rhabditida</taxon>
        <taxon>Rhabditina</taxon>
        <taxon>Diplogasteromorpha</taxon>
        <taxon>Diplogasteroidea</taxon>
        <taxon>Neodiplogasteridae</taxon>
        <taxon>Pristionchus</taxon>
    </lineage>
</organism>
<dbReference type="SMART" id="SM00155">
    <property type="entry name" value="PLDc"/>
    <property type="match status" value="2"/>
</dbReference>
<dbReference type="PANTHER" id="PTHR10185">
    <property type="entry name" value="PHOSPHOLIPASE D - RELATED"/>
    <property type="match status" value="1"/>
</dbReference>
<feature type="domain" description="PLD phosphodiesterase" evidence="2">
    <location>
        <begin position="213"/>
        <end position="240"/>
    </location>
</feature>
<name>A0AAV5WUR0_9BILA</name>
<dbReference type="Proteomes" id="UP001432322">
    <property type="component" value="Unassembled WGS sequence"/>
</dbReference>
<gene>
    <name evidence="3" type="ORF">PFISCL1PPCAC_27064</name>
</gene>
<comment type="similarity">
    <text evidence="1">Belongs to the phospholipase D family.</text>
</comment>
<dbReference type="Gene3D" id="3.30.870.10">
    <property type="entry name" value="Endonuclease Chain A"/>
    <property type="match status" value="2"/>
</dbReference>
<dbReference type="PANTHER" id="PTHR10185:SF25">
    <property type="entry name" value="PLD PHOSPHODIESTERASE DOMAIN-CONTAINING PROTEIN"/>
    <property type="match status" value="1"/>
</dbReference>
<proteinExistence type="inferred from homology"/>
<dbReference type="GO" id="GO:0003824">
    <property type="term" value="F:catalytic activity"/>
    <property type="evidence" value="ECO:0007669"/>
    <property type="project" value="InterPro"/>
</dbReference>
<reference evidence="3" key="1">
    <citation type="submission" date="2023-10" db="EMBL/GenBank/DDBJ databases">
        <title>Genome assembly of Pristionchus species.</title>
        <authorList>
            <person name="Yoshida K."/>
            <person name="Sommer R.J."/>
        </authorList>
    </citation>
    <scope>NUCLEOTIDE SEQUENCE</scope>
    <source>
        <strain evidence="3">RS5133</strain>
    </source>
</reference>
<evidence type="ECO:0000259" key="2">
    <source>
        <dbReference type="PROSITE" id="PS50035"/>
    </source>
</evidence>
<feature type="domain" description="PLD phosphodiesterase" evidence="2">
    <location>
        <begin position="424"/>
        <end position="450"/>
    </location>
</feature>
<evidence type="ECO:0000256" key="1">
    <source>
        <dbReference type="ARBA" id="ARBA00008664"/>
    </source>
</evidence>
<sequence>AHFPPLFFSFSFSSLTMNSRDRSEDSSVEYRRRRMSSHDEIDDKSSLFSTKSIIVVLLALAVFYKWPSSSGSASTKQSPVSSLFVPNESICYATCRLRVAESLPTSLSLGEPKLSTYEAWKKLIVGAKKDLAIAAYKSSLQGKHVLGDLHEVYSPEGDHIFELLMERGLQDNLSISMVENYPPKDNGDNEDAMMLHENGAANRRYLTIAKVMGRGKMHSKFLLADNKNFYIGSANLDWRSLNQKLELGVFVENCPCLGNDLRRIYNVYDQLSHGVEVESVKEETALYNKEHPLLIQVDGVPTKVYIASSPPRLNNPGRTHDLDAILETINSSEEFLNLHVMDYFPLFVYRKPQEHWGVIDDALRAAVVRGVKVRMLTAALHYPHLLTSFLRSLQALNGATRNSSIEVKVFKVPAAPDAPVVISRERRTHKKLLVTEKTVVIGNSNWSGDYFESGTTGAAFVMNQSGDERKLVDEMVENFERDFNSEYAHPVEEYYEKCIQSKTASYCEGDKDPTLFAPKMI</sequence>